<protein>
    <submittedName>
        <fullName evidence="1">Uncharacterized protein</fullName>
    </submittedName>
</protein>
<proteinExistence type="predicted"/>
<dbReference type="EMBL" id="BAABLW010000007">
    <property type="protein sequence ID" value="GAA4923356.1"/>
    <property type="molecule type" value="Genomic_DNA"/>
</dbReference>
<evidence type="ECO:0000313" key="1">
    <source>
        <dbReference type="EMBL" id="GAA4923356.1"/>
    </source>
</evidence>
<name>A0ABP9G2V8_9MICC</name>
<evidence type="ECO:0000313" key="2">
    <source>
        <dbReference type="Proteomes" id="UP001500368"/>
    </source>
</evidence>
<dbReference type="RefSeq" id="WP_345477913.1">
    <property type="nucleotide sequence ID" value="NZ_BAABLW010000007.1"/>
</dbReference>
<comment type="caution">
    <text evidence="1">The sequence shown here is derived from an EMBL/GenBank/DDBJ whole genome shotgun (WGS) entry which is preliminary data.</text>
</comment>
<accession>A0ABP9G2V8</accession>
<gene>
    <name evidence="1" type="ORF">GCM10025790_20550</name>
</gene>
<dbReference type="Proteomes" id="UP001500368">
    <property type="component" value="Unassembled WGS sequence"/>
</dbReference>
<reference evidence="2" key="1">
    <citation type="journal article" date="2019" name="Int. J. Syst. Evol. Microbiol.">
        <title>The Global Catalogue of Microorganisms (GCM) 10K type strain sequencing project: providing services to taxonomists for standard genome sequencing and annotation.</title>
        <authorList>
            <consortium name="The Broad Institute Genomics Platform"/>
            <consortium name="The Broad Institute Genome Sequencing Center for Infectious Disease"/>
            <person name="Wu L."/>
            <person name="Ma J."/>
        </authorList>
    </citation>
    <scope>NUCLEOTIDE SEQUENCE [LARGE SCALE GENOMIC DNA]</scope>
    <source>
        <strain evidence="2">JCM 19129</strain>
    </source>
</reference>
<keyword evidence="2" id="KW-1185">Reference proteome</keyword>
<sequence>MKGTYVMRWPVLNEAMTLEELRSEAVPELLEQLQRLGLSFAPQTVDYRLIPGDTVYLQASVSVAGDIPERARSSLTRLRTMEHFEAWHEQAANHPNNVNAKVAA</sequence>
<organism evidence="1 2">
    <name type="scientific">Nesterenkonia rhizosphaerae</name>
    <dbReference type="NCBI Taxonomy" id="1348272"/>
    <lineage>
        <taxon>Bacteria</taxon>
        <taxon>Bacillati</taxon>
        <taxon>Actinomycetota</taxon>
        <taxon>Actinomycetes</taxon>
        <taxon>Micrococcales</taxon>
        <taxon>Micrococcaceae</taxon>
        <taxon>Nesterenkonia</taxon>
    </lineage>
</organism>